<name>A0ABS2GMC5_9FIRM</name>
<keyword evidence="1" id="KW-0805">Transcription regulation</keyword>
<accession>A0ABS2GMC5</accession>
<dbReference type="InterPro" id="IPR036390">
    <property type="entry name" value="WH_DNA-bd_sf"/>
</dbReference>
<keyword evidence="2" id="KW-0238">DNA-binding</keyword>
<evidence type="ECO:0000256" key="2">
    <source>
        <dbReference type="ARBA" id="ARBA00023125"/>
    </source>
</evidence>
<dbReference type="Gene3D" id="1.10.10.10">
    <property type="entry name" value="Winged helix-like DNA-binding domain superfamily/Winged helix DNA-binding domain"/>
    <property type="match status" value="1"/>
</dbReference>
<evidence type="ECO:0000259" key="4">
    <source>
        <dbReference type="PROSITE" id="PS50949"/>
    </source>
</evidence>
<dbReference type="InterPro" id="IPR036388">
    <property type="entry name" value="WH-like_DNA-bd_sf"/>
</dbReference>
<evidence type="ECO:0000313" key="5">
    <source>
        <dbReference type="EMBL" id="MBM6923640.1"/>
    </source>
</evidence>
<evidence type="ECO:0000256" key="3">
    <source>
        <dbReference type="ARBA" id="ARBA00023163"/>
    </source>
</evidence>
<dbReference type="PANTHER" id="PTHR38445">
    <property type="entry name" value="HTH-TYPE TRANSCRIPTIONAL REPRESSOR YTRA"/>
    <property type="match status" value="1"/>
</dbReference>
<reference evidence="5 6" key="1">
    <citation type="journal article" date="2021" name="Sci. Rep.">
        <title>The distribution of antibiotic resistance genes in chicken gut microbiota commensals.</title>
        <authorList>
            <person name="Juricova H."/>
            <person name="Matiasovicova J."/>
            <person name="Kubasova T."/>
            <person name="Cejkova D."/>
            <person name="Rychlik I."/>
        </authorList>
    </citation>
    <scope>NUCLEOTIDE SEQUENCE [LARGE SCALE GENOMIC DNA]</scope>
    <source>
        <strain evidence="5 6">An564</strain>
    </source>
</reference>
<dbReference type="EMBL" id="JACSNR010000007">
    <property type="protein sequence ID" value="MBM6923640.1"/>
    <property type="molecule type" value="Genomic_DNA"/>
</dbReference>
<dbReference type="CDD" id="cd07377">
    <property type="entry name" value="WHTH_GntR"/>
    <property type="match status" value="1"/>
</dbReference>
<evidence type="ECO:0000313" key="6">
    <source>
        <dbReference type="Proteomes" id="UP000724149"/>
    </source>
</evidence>
<keyword evidence="6" id="KW-1185">Reference proteome</keyword>
<gene>
    <name evidence="5" type="ORF">H9X81_08060</name>
</gene>
<dbReference type="SUPFAM" id="SSF46785">
    <property type="entry name" value="Winged helix' DNA-binding domain"/>
    <property type="match status" value="1"/>
</dbReference>
<proteinExistence type="predicted"/>
<feature type="domain" description="HTH gntR-type" evidence="4">
    <location>
        <begin position="9"/>
        <end position="77"/>
    </location>
</feature>
<dbReference type="Proteomes" id="UP000724149">
    <property type="component" value="Unassembled WGS sequence"/>
</dbReference>
<sequence>MNWTFTNDRPIYLQLTERLEREIASGTLAPGSWVPPVRELAGKLGISPNTVQRAMYEMERSGLIVSRGTEGKTITEDTARIESIRQDLARQTLEAFYREMGRLGYTREESLRLAEEYSLPASGKE</sequence>
<dbReference type="SMART" id="SM00345">
    <property type="entry name" value="HTH_GNTR"/>
    <property type="match status" value="1"/>
</dbReference>
<organism evidence="5 6">
    <name type="scientific">Hydrogenoanaerobacterium saccharovorans</name>
    <dbReference type="NCBI Taxonomy" id="474960"/>
    <lineage>
        <taxon>Bacteria</taxon>
        <taxon>Bacillati</taxon>
        <taxon>Bacillota</taxon>
        <taxon>Clostridia</taxon>
        <taxon>Eubacteriales</taxon>
        <taxon>Oscillospiraceae</taxon>
        <taxon>Hydrogenoanaerobacterium</taxon>
    </lineage>
</organism>
<dbReference type="PROSITE" id="PS50949">
    <property type="entry name" value="HTH_GNTR"/>
    <property type="match status" value="1"/>
</dbReference>
<dbReference type="RefSeq" id="WP_177503694.1">
    <property type="nucleotide sequence ID" value="NZ_JACSNR010000007.1"/>
</dbReference>
<keyword evidence="3" id="KW-0804">Transcription</keyword>
<comment type="caution">
    <text evidence="5">The sequence shown here is derived from an EMBL/GenBank/DDBJ whole genome shotgun (WGS) entry which is preliminary data.</text>
</comment>
<dbReference type="Pfam" id="PF00392">
    <property type="entry name" value="GntR"/>
    <property type="match status" value="1"/>
</dbReference>
<protein>
    <submittedName>
        <fullName evidence="5">GntR family transcriptional regulator</fullName>
    </submittedName>
</protein>
<dbReference type="PANTHER" id="PTHR38445:SF6">
    <property type="entry name" value="GNTR-FAMILY TRANSCRIPTIONAL REGULATOR"/>
    <property type="match status" value="1"/>
</dbReference>
<evidence type="ECO:0000256" key="1">
    <source>
        <dbReference type="ARBA" id="ARBA00023015"/>
    </source>
</evidence>
<dbReference type="InterPro" id="IPR000524">
    <property type="entry name" value="Tscrpt_reg_HTH_GntR"/>
</dbReference>